<evidence type="ECO:0000313" key="3">
    <source>
        <dbReference type="EMBL" id="EEN56228.1"/>
    </source>
</evidence>
<comment type="similarity">
    <text evidence="1">Belongs to the ClpA/ClpB family. Torsin subfamily.</text>
</comment>
<dbReference type="GO" id="GO:0016887">
    <property type="term" value="F:ATP hydrolysis activity"/>
    <property type="evidence" value="ECO:0007669"/>
    <property type="project" value="InterPro"/>
</dbReference>
<dbReference type="InterPro" id="IPR001270">
    <property type="entry name" value="ClpA/B"/>
</dbReference>
<dbReference type="GO" id="GO:0005737">
    <property type="term" value="C:cytoplasm"/>
    <property type="evidence" value="ECO:0007669"/>
    <property type="project" value="UniProtKB-ARBA"/>
</dbReference>
<feature type="signal peptide" evidence="2">
    <location>
        <begin position="1"/>
        <end position="23"/>
    </location>
</feature>
<dbReference type="STRING" id="7739.C3YTV1"/>
<evidence type="ECO:0000256" key="2">
    <source>
        <dbReference type="SAM" id="SignalP"/>
    </source>
</evidence>
<dbReference type="InParanoid" id="C3YTV1"/>
<dbReference type="Gene3D" id="3.40.50.300">
    <property type="entry name" value="P-loop containing nucleotide triphosphate hydrolases"/>
    <property type="match status" value="1"/>
</dbReference>
<sequence>MILQCIFLFFIVLDTTIQKKLHGQPFARKVVVDVITSHVKSSDPRKAMVLSFHGPRGVGKNYLSTMIAQALYADGMTSSCVRGYSATRHFKHHDLNNVRNYMDMLHEEIPSLVRRCPRALIIFDEMEKMPGQLIDTIKPFVEESEAVDGVDYRKAIFILLSNSAQGLIEEQTLLLRRDKSLERETFRLKGFQKLIRDHALGVTPDKDGGTGLWQADLLKHHLVNYLIPFLPLEREHVELCVRDVLREMG</sequence>
<dbReference type="eggNOG" id="KOG2170">
    <property type="taxonomic scope" value="Eukaryota"/>
</dbReference>
<gene>
    <name evidence="3" type="ORF">BRAFLDRAFT_203955</name>
</gene>
<reference evidence="3" key="1">
    <citation type="journal article" date="2008" name="Nature">
        <title>The amphioxus genome and the evolution of the chordate karyotype.</title>
        <authorList>
            <consortium name="US DOE Joint Genome Institute (JGI-PGF)"/>
            <person name="Putnam N.H."/>
            <person name="Butts T."/>
            <person name="Ferrier D.E.K."/>
            <person name="Furlong R.F."/>
            <person name="Hellsten U."/>
            <person name="Kawashima T."/>
            <person name="Robinson-Rechavi M."/>
            <person name="Shoguchi E."/>
            <person name="Terry A."/>
            <person name="Yu J.-K."/>
            <person name="Benito-Gutierrez E.L."/>
            <person name="Dubchak I."/>
            <person name="Garcia-Fernandez J."/>
            <person name="Gibson-Brown J.J."/>
            <person name="Grigoriev I.V."/>
            <person name="Horton A.C."/>
            <person name="de Jong P.J."/>
            <person name="Jurka J."/>
            <person name="Kapitonov V.V."/>
            <person name="Kohara Y."/>
            <person name="Kuroki Y."/>
            <person name="Lindquist E."/>
            <person name="Lucas S."/>
            <person name="Osoegawa K."/>
            <person name="Pennacchio L.A."/>
            <person name="Salamov A.A."/>
            <person name="Satou Y."/>
            <person name="Sauka-Spengler T."/>
            <person name="Schmutz J."/>
            <person name="Shin-I T."/>
            <person name="Toyoda A."/>
            <person name="Bronner-Fraser M."/>
            <person name="Fujiyama A."/>
            <person name="Holland L.Z."/>
            <person name="Holland P.W.H."/>
            <person name="Satoh N."/>
            <person name="Rokhsar D.S."/>
        </authorList>
    </citation>
    <scope>NUCLEOTIDE SEQUENCE [LARGE SCALE GENOMIC DNA]</scope>
    <source>
        <strain evidence="3">S238N-H82</strain>
        <tissue evidence="3">Testes</tissue>
    </source>
</reference>
<feature type="non-terminal residue" evidence="3">
    <location>
        <position position="249"/>
    </location>
</feature>
<accession>C3YTV1</accession>
<dbReference type="Pfam" id="PF06309">
    <property type="entry name" value="Torsin"/>
    <property type="match status" value="1"/>
</dbReference>
<dbReference type="AlphaFoldDB" id="C3YTV1"/>
<evidence type="ECO:0000256" key="1">
    <source>
        <dbReference type="ARBA" id="ARBA00006235"/>
    </source>
</evidence>
<dbReference type="PANTHER" id="PTHR10760:SF2">
    <property type="entry name" value="LD13476P-RELATED"/>
    <property type="match status" value="1"/>
</dbReference>
<protein>
    <recommendedName>
        <fullName evidence="4">AAA+ ATPase domain-containing protein</fullName>
    </recommendedName>
</protein>
<dbReference type="FunFam" id="3.40.50.300:FF:002370">
    <property type="entry name" value="Torsin family 3, member A"/>
    <property type="match status" value="1"/>
</dbReference>
<dbReference type="SUPFAM" id="SSF52540">
    <property type="entry name" value="P-loop containing nucleoside triphosphate hydrolases"/>
    <property type="match status" value="1"/>
</dbReference>
<dbReference type="GO" id="GO:0012505">
    <property type="term" value="C:endomembrane system"/>
    <property type="evidence" value="ECO:0007669"/>
    <property type="project" value="UniProtKB-ARBA"/>
</dbReference>
<dbReference type="GO" id="GO:0005524">
    <property type="term" value="F:ATP binding"/>
    <property type="evidence" value="ECO:0007669"/>
    <property type="project" value="InterPro"/>
</dbReference>
<dbReference type="EMBL" id="GG666552">
    <property type="protein sequence ID" value="EEN56228.1"/>
    <property type="molecule type" value="Genomic_DNA"/>
</dbReference>
<name>C3YTV1_BRAFL</name>
<evidence type="ECO:0008006" key="4">
    <source>
        <dbReference type="Google" id="ProtNLM"/>
    </source>
</evidence>
<proteinExistence type="inferred from homology"/>
<organism>
    <name type="scientific">Branchiostoma floridae</name>
    <name type="common">Florida lancelet</name>
    <name type="synonym">Amphioxus</name>
    <dbReference type="NCBI Taxonomy" id="7739"/>
    <lineage>
        <taxon>Eukaryota</taxon>
        <taxon>Metazoa</taxon>
        <taxon>Chordata</taxon>
        <taxon>Cephalochordata</taxon>
        <taxon>Leptocardii</taxon>
        <taxon>Amphioxiformes</taxon>
        <taxon>Branchiostomatidae</taxon>
        <taxon>Branchiostoma</taxon>
    </lineage>
</organism>
<dbReference type="InterPro" id="IPR027417">
    <property type="entry name" value="P-loop_NTPase"/>
</dbReference>
<feature type="chain" id="PRO_5002936056" description="AAA+ ATPase domain-containing protein" evidence="2">
    <location>
        <begin position="24"/>
        <end position="249"/>
    </location>
</feature>
<dbReference type="InterPro" id="IPR010448">
    <property type="entry name" value="Torsin"/>
</dbReference>
<dbReference type="PANTHER" id="PTHR10760">
    <property type="entry name" value="TORSIN"/>
    <property type="match status" value="1"/>
</dbReference>
<dbReference type="PRINTS" id="PR00300">
    <property type="entry name" value="CLPPROTEASEA"/>
</dbReference>
<keyword evidence="2" id="KW-0732">Signal</keyword>